<dbReference type="Proteomes" id="UP000295807">
    <property type="component" value="Unassembled WGS sequence"/>
</dbReference>
<evidence type="ECO:0000313" key="4">
    <source>
        <dbReference type="Proteomes" id="UP000295807"/>
    </source>
</evidence>
<protein>
    <submittedName>
        <fullName evidence="3">Ferrous iron transport protein A</fullName>
    </submittedName>
</protein>
<dbReference type="InterPro" id="IPR038157">
    <property type="entry name" value="FeoA_core_dom"/>
</dbReference>
<dbReference type="Pfam" id="PF04023">
    <property type="entry name" value="FeoA"/>
    <property type="match status" value="1"/>
</dbReference>
<name>A0A4R3KNN2_9SPHI</name>
<dbReference type="InterPro" id="IPR008988">
    <property type="entry name" value="Transcriptional_repressor_C"/>
</dbReference>
<dbReference type="RefSeq" id="WP_132129963.1">
    <property type="nucleotide sequence ID" value="NZ_CP042432.1"/>
</dbReference>
<comment type="caution">
    <text evidence="3">The sequence shown here is derived from an EMBL/GenBank/DDBJ whole genome shotgun (WGS) entry which is preliminary data.</text>
</comment>
<keyword evidence="4" id="KW-1185">Reference proteome</keyword>
<sequence length="74" mass="7946">MNLSELQKGQTGTISSFSDEEMSVKLMEMGCLPGEPVRVDYIAAFGDPMAVTVAGYQLSMRKSEAATIILTAID</sequence>
<keyword evidence="1" id="KW-0408">Iron</keyword>
<dbReference type="OrthoDB" id="9811076at2"/>
<proteinExistence type="predicted"/>
<dbReference type="PANTHER" id="PTHR42954">
    <property type="entry name" value="FE(2+) TRANSPORT PROTEIN A"/>
    <property type="match status" value="1"/>
</dbReference>
<evidence type="ECO:0000313" key="3">
    <source>
        <dbReference type="EMBL" id="TCS85843.1"/>
    </source>
</evidence>
<dbReference type="InterPro" id="IPR007167">
    <property type="entry name" value="Fe-transptr_FeoA-like"/>
</dbReference>
<dbReference type="PANTHER" id="PTHR42954:SF2">
    <property type="entry name" value="FE(2+) TRANSPORT PROTEIN A"/>
    <property type="match status" value="1"/>
</dbReference>
<feature type="domain" description="Ferrous iron transporter FeoA-like" evidence="2">
    <location>
        <begin position="1"/>
        <end position="72"/>
    </location>
</feature>
<dbReference type="EMBL" id="SMAD01000010">
    <property type="protein sequence ID" value="TCS85843.1"/>
    <property type="molecule type" value="Genomic_DNA"/>
</dbReference>
<organism evidence="3 4">
    <name type="scientific">Anseongella ginsenosidimutans</name>
    <dbReference type="NCBI Taxonomy" id="496056"/>
    <lineage>
        <taxon>Bacteria</taxon>
        <taxon>Pseudomonadati</taxon>
        <taxon>Bacteroidota</taxon>
        <taxon>Sphingobacteriia</taxon>
        <taxon>Sphingobacteriales</taxon>
        <taxon>Sphingobacteriaceae</taxon>
        <taxon>Anseongella</taxon>
    </lineage>
</organism>
<gene>
    <name evidence="3" type="ORF">EDD80_11041</name>
</gene>
<dbReference type="SUPFAM" id="SSF50037">
    <property type="entry name" value="C-terminal domain of transcriptional repressors"/>
    <property type="match status" value="1"/>
</dbReference>
<accession>A0A4R3KNN2</accession>
<evidence type="ECO:0000259" key="2">
    <source>
        <dbReference type="SMART" id="SM00899"/>
    </source>
</evidence>
<dbReference type="GO" id="GO:0046914">
    <property type="term" value="F:transition metal ion binding"/>
    <property type="evidence" value="ECO:0007669"/>
    <property type="project" value="InterPro"/>
</dbReference>
<reference evidence="3 4" key="1">
    <citation type="submission" date="2019-03" db="EMBL/GenBank/DDBJ databases">
        <title>Genomic Encyclopedia of Type Strains, Phase IV (KMG-IV): sequencing the most valuable type-strain genomes for metagenomic binning, comparative biology and taxonomic classification.</title>
        <authorList>
            <person name="Goeker M."/>
        </authorList>
    </citation>
    <scope>NUCLEOTIDE SEQUENCE [LARGE SCALE GENOMIC DNA]</scope>
    <source>
        <strain evidence="3 4">DSM 21100</strain>
    </source>
</reference>
<dbReference type="Gene3D" id="2.30.30.90">
    <property type="match status" value="1"/>
</dbReference>
<dbReference type="SMART" id="SM00899">
    <property type="entry name" value="FeoA"/>
    <property type="match status" value="1"/>
</dbReference>
<dbReference type="AlphaFoldDB" id="A0A4R3KNN2"/>
<dbReference type="InterPro" id="IPR052713">
    <property type="entry name" value="FeoA"/>
</dbReference>
<evidence type="ECO:0000256" key="1">
    <source>
        <dbReference type="ARBA" id="ARBA00023004"/>
    </source>
</evidence>